<keyword evidence="5 10" id="KW-0812">Transmembrane</keyword>
<gene>
    <name evidence="12" type="ORF">ACFQBQ_17505</name>
</gene>
<dbReference type="PANTHER" id="PTHR31412">
    <property type="entry name" value="ZINC METALLOPROTEASE EGY1"/>
    <property type="match status" value="1"/>
</dbReference>
<dbReference type="GO" id="GO:0006508">
    <property type="term" value="P:proteolysis"/>
    <property type="evidence" value="ECO:0007669"/>
    <property type="project" value="UniProtKB-KW"/>
</dbReference>
<keyword evidence="9 10" id="KW-0472">Membrane</keyword>
<dbReference type="Pfam" id="PF02163">
    <property type="entry name" value="Peptidase_M50"/>
    <property type="match status" value="1"/>
</dbReference>
<evidence type="ECO:0000256" key="7">
    <source>
        <dbReference type="ARBA" id="ARBA00022946"/>
    </source>
</evidence>
<dbReference type="GO" id="GO:0008233">
    <property type="term" value="F:peptidase activity"/>
    <property type="evidence" value="ECO:0007669"/>
    <property type="project" value="UniProtKB-KW"/>
</dbReference>
<dbReference type="InterPro" id="IPR008915">
    <property type="entry name" value="Peptidase_M50"/>
</dbReference>
<organism evidence="12 13">
    <name type="scientific">Granulicella cerasi</name>
    <dbReference type="NCBI Taxonomy" id="741063"/>
    <lineage>
        <taxon>Bacteria</taxon>
        <taxon>Pseudomonadati</taxon>
        <taxon>Acidobacteriota</taxon>
        <taxon>Terriglobia</taxon>
        <taxon>Terriglobales</taxon>
        <taxon>Acidobacteriaceae</taxon>
        <taxon>Granulicella</taxon>
    </lineage>
</organism>
<feature type="domain" description="Peptidase M50" evidence="11">
    <location>
        <begin position="51"/>
        <end position="220"/>
    </location>
</feature>
<evidence type="ECO:0000256" key="5">
    <source>
        <dbReference type="ARBA" id="ARBA00022692"/>
    </source>
</evidence>
<evidence type="ECO:0000256" key="3">
    <source>
        <dbReference type="ARBA" id="ARBA00007931"/>
    </source>
</evidence>
<sequence length="295" mass="32050">MLCTLLTTTAIGMRYMDNFRHGRFPLATEADIFPFRWVLAHLADWRTGLPFSLSLLGILLAHEFGHYFACRRNGISATLPFVLPAPTLSGTAGAVIRLRQRVKTRAALLSIGAAGPIAGFCVAIITVTLGLLHSVVAIGQPERLAELNSPLLFVAVQRALTAAGKISFNGPVLWHPILVASWMGLLITSLNLIPAGILDGGHVLYALSPRIHRVASTASVVALFLLAAASWVGWIVWAIFLLTPAMRHPRVRDHSEISTPLRLLAPLCFLVLALSITPRPIAHETLFDLLRGLRH</sequence>
<dbReference type="InterPro" id="IPR044838">
    <property type="entry name" value="EGY1-like"/>
</dbReference>
<evidence type="ECO:0000256" key="10">
    <source>
        <dbReference type="SAM" id="Phobius"/>
    </source>
</evidence>
<keyword evidence="8 10" id="KW-1133">Transmembrane helix</keyword>
<evidence type="ECO:0000256" key="8">
    <source>
        <dbReference type="ARBA" id="ARBA00022989"/>
    </source>
</evidence>
<evidence type="ECO:0000256" key="4">
    <source>
        <dbReference type="ARBA" id="ARBA00022670"/>
    </source>
</evidence>
<evidence type="ECO:0000256" key="2">
    <source>
        <dbReference type="ARBA" id="ARBA00004141"/>
    </source>
</evidence>
<evidence type="ECO:0000313" key="13">
    <source>
        <dbReference type="Proteomes" id="UP001596391"/>
    </source>
</evidence>
<name>A0ABW1ZE47_9BACT</name>
<dbReference type="PANTHER" id="PTHR31412:SF0">
    <property type="entry name" value="ZINC METALLOPROTEASE EGY1, CHLOROPLASTIC-RELATED"/>
    <property type="match status" value="1"/>
</dbReference>
<comment type="cofactor">
    <cofactor evidence="1">
        <name>Zn(2+)</name>
        <dbReference type="ChEBI" id="CHEBI:29105"/>
    </cofactor>
</comment>
<evidence type="ECO:0000313" key="12">
    <source>
        <dbReference type="EMBL" id="MFC6647334.1"/>
    </source>
</evidence>
<dbReference type="Proteomes" id="UP001596391">
    <property type="component" value="Unassembled WGS sequence"/>
</dbReference>
<feature type="transmembrane region" description="Helical" evidence="10">
    <location>
        <begin position="106"/>
        <end position="131"/>
    </location>
</feature>
<dbReference type="EMBL" id="JBHSWI010000001">
    <property type="protein sequence ID" value="MFC6647334.1"/>
    <property type="molecule type" value="Genomic_DNA"/>
</dbReference>
<dbReference type="CDD" id="cd06160">
    <property type="entry name" value="S2P-M50_like_2"/>
    <property type="match status" value="1"/>
</dbReference>
<proteinExistence type="inferred from homology"/>
<evidence type="ECO:0000256" key="1">
    <source>
        <dbReference type="ARBA" id="ARBA00001947"/>
    </source>
</evidence>
<accession>A0ABW1ZE47</accession>
<feature type="transmembrane region" description="Helical" evidence="10">
    <location>
        <begin position="218"/>
        <end position="242"/>
    </location>
</feature>
<evidence type="ECO:0000256" key="9">
    <source>
        <dbReference type="ARBA" id="ARBA00023136"/>
    </source>
</evidence>
<evidence type="ECO:0000259" key="11">
    <source>
        <dbReference type="Pfam" id="PF02163"/>
    </source>
</evidence>
<dbReference type="RefSeq" id="WP_263370760.1">
    <property type="nucleotide sequence ID" value="NZ_JAGSYD010000002.1"/>
</dbReference>
<protein>
    <submittedName>
        <fullName evidence="12">Site-2 protease family protein</fullName>
    </submittedName>
</protein>
<keyword evidence="7" id="KW-0809">Transit peptide</keyword>
<keyword evidence="4 12" id="KW-0645">Protease</keyword>
<comment type="similarity">
    <text evidence="3">Belongs to the peptidase M50B family.</text>
</comment>
<comment type="caution">
    <text evidence="12">The sequence shown here is derived from an EMBL/GenBank/DDBJ whole genome shotgun (WGS) entry which is preliminary data.</text>
</comment>
<reference evidence="13" key="1">
    <citation type="journal article" date="2019" name="Int. J. Syst. Evol. Microbiol.">
        <title>The Global Catalogue of Microorganisms (GCM) 10K type strain sequencing project: providing services to taxonomists for standard genome sequencing and annotation.</title>
        <authorList>
            <consortium name="The Broad Institute Genomics Platform"/>
            <consortium name="The Broad Institute Genome Sequencing Center for Infectious Disease"/>
            <person name="Wu L."/>
            <person name="Ma J."/>
        </authorList>
    </citation>
    <scope>NUCLEOTIDE SEQUENCE [LARGE SCALE GENOMIC DNA]</scope>
    <source>
        <strain evidence="13">CGMCC 1.16026</strain>
    </source>
</reference>
<feature type="transmembrane region" description="Helical" evidence="10">
    <location>
        <begin position="263"/>
        <end position="281"/>
    </location>
</feature>
<keyword evidence="6" id="KW-0378">Hydrolase</keyword>
<comment type="subcellular location">
    <subcellularLocation>
        <location evidence="2">Membrane</location>
        <topology evidence="2">Multi-pass membrane protein</topology>
    </subcellularLocation>
</comment>
<feature type="transmembrane region" description="Helical" evidence="10">
    <location>
        <begin position="177"/>
        <end position="198"/>
    </location>
</feature>
<keyword evidence="13" id="KW-1185">Reference proteome</keyword>
<evidence type="ECO:0000256" key="6">
    <source>
        <dbReference type="ARBA" id="ARBA00022801"/>
    </source>
</evidence>